<protein>
    <submittedName>
        <fullName evidence="3">Uncharacterized protein</fullName>
    </submittedName>
</protein>
<evidence type="ECO:0000256" key="1">
    <source>
        <dbReference type="SAM" id="MobiDB-lite"/>
    </source>
</evidence>
<evidence type="ECO:0000313" key="4">
    <source>
        <dbReference type="Proteomes" id="UP001530400"/>
    </source>
</evidence>
<dbReference type="AlphaFoldDB" id="A0ABD3PBP6"/>
<name>A0ABD3PBP6_9STRA</name>
<gene>
    <name evidence="3" type="ORF">ACHAWO_005882</name>
</gene>
<keyword evidence="2" id="KW-0732">Signal</keyword>
<comment type="caution">
    <text evidence="3">The sequence shown here is derived from an EMBL/GenBank/DDBJ whole genome shotgun (WGS) entry which is preliminary data.</text>
</comment>
<organism evidence="3 4">
    <name type="scientific">Cyclotella atomus</name>
    <dbReference type="NCBI Taxonomy" id="382360"/>
    <lineage>
        <taxon>Eukaryota</taxon>
        <taxon>Sar</taxon>
        <taxon>Stramenopiles</taxon>
        <taxon>Ochrophyta</taxon>
        <taxon>Bacillariophyta</taxon>
        <taxon>Coscinodiscophyceae</taxon>
        <taxon>Thalassiosirophycidae</taxon>
        <taxon>Stephanodiscales</taxon>
        <taxon>Stephanodiscaceae</taxon>
        <taxon>Cyclotella</taxon>
    </lineage>
</organism>
<keyword evidence="4" id="KW-1185">Reference proteome</keyword>
<feature type="chain" id="PRO_5044887719" evidence="2">
    <location>
        <begin position="29"/>
        <end position="426"/>
    </location>
</feature>
<accession>A0ABD3PBP6</accession>
<proteinExistence type="predicted"/>
<feature type="compositionally biased region" description="Polar residues" evidence="1">
    <location>
        <begin position="219"/>
        <end position="229"/>
    </location>
</feature>
<reference evidence="3 4" key="1">
    <citation type="submission" date="2024-10" db="EMBL/GenBank/DDBJ databases">
        <title>Updated reference genomes for cyclostephanoid diatoms.</title>
        <authorList>
            <person name="Roberts W.R."/>
            <person name="Alverson A.J."/>
        </authorList>
    </citation>
    <scope>NUCLEOTIDE SEQUENCE [LARGE SCALE GENOMIC DNA]</scope>
    <source>
        <strain evidence="3 4">AJA010-31</strain>
    </source>
</reference>
<dbReference type="EMBL" id="JALLPJ020000722">
    <property type="protein sequence ID" value="KAL3784576.1"/>
    <property type="molecule type" value="Genomic_DNA"/>
</dbReference>
<dbReference type="Proteomes" id="UP001530400">
    <property type="component" value="Unassembled WGS sequence"/>
</dbReference>
<feature type="signal peptide" evidence="2">
    <location>
        <begin position="1"/>
        <end position="28"/>
    </location>
</feature>
<feature type="region of interest" description="Disordered" evidence="1">
    <location>
        <begin position="208"/>
        <end position="229"/>
    </location>
</feature>
<sequence length="426" mass="48196">MMTPSTACRSKKCWRCVFFITAMHAATSAPLPSQHAISQFISKRCDDKLAVWVYHGTLTDHDTGRIVANVKGVELVAALPAINSSSDSGHISWLDKLFVGKLLQGRESQYDAVNTILSRKLFCYTRHSNGKDDELLQSIILRPDGPLRHLSPSESLAVYDTAITFISRGDEVVIFSERGCSDDKSNVMGIARPSSTQQGLEYTIHARKSNEEELPPPTSNEETTVSPQRSRLIQFGKSEEIKRFDAVREKYIYSLGSKIESLSSSDRVEGRFKWTKYRRNVPNSPEDTKQATIRYTRYGEAPPWYAPGRMCTLDLTGEMIDLQSSLDTRDEVGVLDSISTKLPNILKWSTDRCAPSFWTGWPAALRSSDDGYSKALDLFCTDSPRRVTYDVQRYQSPIRLRVENMLNNLNRGFEKVKQSLIYDYEL</sequence>
<evidence type="ECO:0000313" key="3">
    <source>
        <dbReference type="EMBL" id="KAL3784576.1"/>
    </source>
</evidence>
<evidence type="ECO:0000256" key="2">
    <source>
        <dbReference type="SAM" id="SignalP"/>
    </source>
</evidence>